<keyword evidence="1" id="KW-0449">Lipoprotein</keyword>
<evidence type="ECO:0000313" key="1">
    <source>
        <dbReference type="EMBL" id="AHH11226.1"/>
    </source>
</evidence>
<organism evidence="1">
    <name type="scientific">Borrelia coriaceae ATCC 43381</name>
    <dbReference type="NCBI Taxonomy" id="1408429"/>
    <lineage>
        <taxon>Bacteria</taxon>
        <taxon>Pseudomonadati</taxon>
        <taxon>Spirochaetota</taxon>
        <taxon>Spirochaetia</taxon>
        <taxon>Spirochaetales</taxon>
        <taxon>Borreliaceae</taxon>
        <taxon>Borrelia</taxon>
    </lineage>
</organism>
<gene>
    <name evidence="1" type="ORF">BCO_0125500</name>
</gene>
<name>W5T1S5_9SPIR</name>
<accession>W5T1S5</accession>
<sequence length="60" mass="6878">MNKTKYLSLSLLLSFISCDLILNDELKDKSVDLLDQIHTVLDAKNDNNIQKNGVLKKFKK</sequence>
<dbReference type="AlphaFoldDB" id="W5T1S5"/>
<geneLocation type="plasmid" evidence="1">
    <name>unnamed</name>
</geneLocation>
<dbReference type="PROSITE" id="PS51257">
    <property type="entry name" value="PROKAR_LIPOPROTEIN"/>
    <property type="match status" value="1"/>
</dbReference>
<dbReference type="RefSeq" id="WP_025408564.1">
    <property type="nucleotide sequence ID" value="NZ_CP005747.1"/>
</dbReference>
<protein>
    <submittedName>
        <fullName evidence="1">Fibronectin-binding lipoprotein</fullName>
    </submittedName>
</protein>
<reference evidence="1" key="1">
    <citation type="submission" date="2013-04" db="EMBL/GenBank/DDBJ databases">
        <title>Comparative Genomics of Relapsing Fever Spirochetes.</title>
        <authorList>
            <person name="Schwan T.G."/>
            <person name="Raffel S.J."/>
            <person name="Porcella S.F."/>
            <person name="Martens C.A."/>
            <person name="Bruno D.P."/>
            <person name="Ricklefs S.M."/>
            <person name="Barbian K.B."/>
        </authorList>
    </citation>
    <scope>NUCLEOTIDE SEQUENCE</scope>
    <source>
        <strain evidence="1">Co53</strain>
        <plasmid evidence="1">unnamed</plasmid>
    </source>
</reference>
<keyword evidence="1" id="KW-0614">Plasmid</keyword>
<proteinExistence type="predicted"/>
<dbReference type="EMBL" id="CP005747">
    <property type="protein sequence ID" value="AHH11226.1"/>
    <property type="molecule type" value="Genomic_DNA"/>
</dbReference>
<dbReference type="HOGENOM" id="CLU_2932132_0_0_12"/>